<keyword evidence="5" id="KW-0175">Coiled coil</keyword>
<dbReference type="InterPro" id="IPR018823">
    <property type="entry name" value="ArAE_2_N"/>
</dbReference>
<feature type="transmembrane region" description="Helical" evidence="7">
    <location>
        <begin position="799"/>
        <end position="819"/>
    </location>
</feature>
<protein>
    <recommendedName>
        <fullName evidence="8">BHLH domain-containing protein</fullName>
    </recommendedName>
</protein>
<dbReference type="InterPro" id="IPR052430">
    <property type="entry name" value="IVT-Associated"/>
</dbReference>
<feature type="region of interest" description="Disordered" evidence="6">
    <location>
        <begin position="1"/>
        <end position="39"/>
    </location>
</feature>
<dbReference type="AlphaFoldDB" id="A0A8H7QDE7"/>
<evidence type="ECO:0000256" key="6">
    <source>
        <dbReference type="SAM" id="MobiDB-lite"/>
    </source>
</evidence>
<evidence type="ECO:0000256" key="3">
    <source>
        <dbReference type="ARBA" id="ARBA00022989"/>
    </source>
</evidence>
<feature type="transmembrane region" description="Helical" evidence="7">
    <location>
        <begin position="851"/>
        <end position="868"/>
    </location>
</feature>
<feature type="region of interest" description="Disordered" evidence="6">
    <location>
        <begin position="67"/>
        <end position="129"/>
    </location>
</feature>
<keyword evidence="2 7" id="KW-0812">Transmembrane</keyword>
<dbReference type="InterPro" id="IPR023244">
    <property type="entry name" value="Brefeldin_A-sensitivity_4"/>
</dbReference>
<dbReference type="Pfam" id="PF00010">
    <property type="entry name" value="HLH"/>
    <property type="match status" value="1"/>
</dbReference>
<feature type="compositionally biased region" description="Basic and acidic residues" evidence="6">
    <location>
        <begin position="97"/>
        <end position="114"/>
    </location>
</feature>
<dbReference type="SUPFAM" id="SSF47459">
    <property type="entry name" value="HLH, helix-loop-helix DNA-binding domain"/>
    <property type="match status" value="1"/>
</dbReference>
<sequence>MSQQEKPTDTEKQAVEPEVINESQLNENTANPTSASTTNYSSVDNEIWATITPQQDASLRALHQSMQSNNNNNTNNNDNNSSNAVATTASNTSLTKRNSEDNDDKPAVGSEEWHRLRRENHKQVERRRRETINDGINEIARIVPGCEKNKGSILQRAAVYIRQLKEAEAATVEKWTLEKLLTDQAISELNRQVEALKNENERIVLQNNYLKRELESHIESANLYSNGAGIIAAIAFFICVFITAYYRLKYPRLFIPALQGFTIPFFGLTSNSIYQKEFNVMSIVGIFYPTLIGGAIALLINLLIWPETAAKVSENSFGSALTSIQNVLEFIDSDIFQQDNLAFTDLSASKKLRQNIQSLDLDISRMQSSRTEAKYEIVVSHYCPIWYKQFAHTMSGLSRNLYGFSLAVEREGQIILNQKIQAQLNTHRYHHDGDAEQRHLQSLRLRKQQFDHGDTLMSQGSGYIAIGTDRIEGGGTVSRIEYKLISHLQSSIQPEIKQFVTICVSFMKAIRHRLAENDAIPLNHSLSGKEEACHSKDLAKAMQSLQEAKIILQKQYEDRRAQPTEDHYLIYTLLFSLTQFGKKLIELEEQADQLIKKRAGGKFPRVFFPQMNLAKWLGKANENAHNERNATEQVLFDQQNLLQREETRKSTNAKNSKMENDDDGEIGNMDIATAAPSSSQSSNGSDSSNNNVSKLVSHKPNDAIENRISVESDWIDDDQASLPLQNAPGAHTWNKWLHNINEWFQKDPTRYAIKFTVTMEILALMAWLPIEGNNHGQWGLLSAMVVFNFTVGSTALQCLFRVLATIIGAVCGYLCLLAANRNQNPYVLAVMTLIFQIPMWYSLLGNKYPRIGFISLLTMAVIVSTSYTDKLKESLFDPVWKRSLTAIFAILVVMIVDQLLWPVWARKMVRKHVSDLLIATGIQYSKVASLVCQANTNSYRYKYTLQDAQCNAKILRRQHQLCIQMLGLAQMEPRITKGAFPIDIYRQILNHELNILYWIEHLLKVQAFITTRVRQLIMNPMNPYRKELAAAVHLYLFTLAGSLRTKSSLPASLPSAELARQMLQQRQAELWHNDFDKLNDMTPTDEKSVDLDENQVKLKREKSAENQIYWQTYAAGTVEVIIEQEAMGELVAKLMGQHVFKAATKDWIV</sequence>
<reference evidence="9" key="1">
    <citation type="submission" date="2020-12" db="EMBL/GenBank/DDBJ databases">
        <title>Metabolic potential, ecology and presence of endohyphal bacteria is reflected in genomic diversity of Mucoromycotina.</title>
        <authorList>
            <person name="Muszewska A."/>
            <person name="Okrasinska A."/>
            <person name="Steczkiewicz K."/>
            <person name="Drgas O."/>
            <person name="Orlowska M."/>
            <person name="Perlinska-Lenart U."/>
            <person name="Aleksandrzak-Piekarczyk T."/>
            <person name="Szatraj K."/>
            <person name="Zielenkiewicz U."/>
            <person name="Pilsyk S."/>
            <person name="Malc E."/>
            <person name="Mieczkowski P."/>
            <person name="Kruszewska J.S."/>
            <person name="Biernat P."/>
            <person name="Pawlowska J."/>
        </authorList>
    </citation>
    <scope>NUCLEOTIDE SEQUENCE</scope>
    <source>
        <strain evidence="9">CBS 226.32</strain>
    </source>
</reference>
<dbReference type="EMBL" id="JAEPRC010000990">
    <property type="protein sequence ID" value="KAG2190346.1"/>
    <property type="molecule type" value="Genomic_DNA"/>
</dbReference>
<feature type="compositionally biased region" description="Low complexity" evidence="6">
    <location>
        <begin position="68"/>
        <end position="95"/>
    </location>
</feature>
<feature type="domain" description="BHLH" evidence="8">
    <location>
        <begin position="116"/>
        <end position="164"/>
    </location>
</feature>
<feature type="transmembrane region" description="Helical" evidence="7">
    <location>
        <begin position="825"/>
        <end position="844"/>
    </location>
</feature>
<dbReference type="PRINTS" id="PR02047">
    <property type="entry name" value="BREFELDNASP4"/>
</dbReference>
<keyword evidence="3 7" id="KW-1133">Transmembrane helix</keyword>
<dbReference type="InterPro" id="IPR047206">
    <property type="entry name" value="bHLHzip_scCBP1-like"/>
</dbReference>
<evidence type="ECO:0000256" key="5">
    <source>
        <dbReference type="SAM" id="Coils"/>
    </source>
</evidence>
<dbReference type="CDD" id="cd11398">
    <property type="entry name" value="bHLHzip_scCBP1"/>
    <property type="match status" value="1"/>
</dbReference>
<evidence type="ECO:0000259" key="8">
    <source>
        <dbReference type="PROSITE" id="PS50888"/>
    </source>
</evidence>
<feature type="transmembrane region" description="Helical" evidence="7">
    <location>
        <begin position="286"/>
        <end position="305"/>
    </location>
</feature>
<dbReference type="InterPro" id="IPR020966">
    <property type="entry name" value="ALMT"/>
</dbReference>
<comment type="subcellular location">
    <subcellularLocation>
        <location evidence="1">Membrane</location>
        <topology evidence="1">Multi-pass membrane protein</topology>
    </subcellularLocation>
</comment>
<dbReference type="PANTHER" id="PTHR47804">
    <property type="entry name" value="60S RIBOSOMAL PROTEIN L19"/>
    <property type="match status" value="1"/>
</dbReference>
<feature type="compositionally biased region" description="Basic and acidic residues" evidence="6">
    <location>
        <begin position="1"/>
        <end position="15"/>
    </location>
</feature>
<dbReference type="GO" id="GO:0016020">
    <property type="term" value="C:membrane"/>
    <property type="evidence" value="ECO:0007669"/>
    <property type="project" value="UniProtKB-SubCell"/>
</dbReference>
<dbReference type="InterPro" id="IPR036638">
    <property type="entry name" value="HLH_DNA-bd_sf"/>
</dbReference>
<organism evidence="9 10">
    <name type="scientific">Mucor plumbeus</name>
    <dbReference type="NCBI Taxonomy" id="97098"/>
    <lineage>
        <taxon>Eukaryota</taxon>
        <taxon>Fungi</taxon>
        <taxon>Fungi incertae sedis</taxon>
        <taxon>Mucoromycota</taxon>
        <taxon>Mucoromycotina</taxon>
        <taxon>Mucoromycetes</taxon>
        <taxon>Mucorales</taxon>
        <taxon>Mucorineae</taxon>
        <taxon>Mucoraceae</taxon>
        <taxon>Mucor</taxon>
    </lineage>
</organism>
<feature type="region of interest" description="Disordered" evidence="6">
    <location>
        <begin position="644"/>
        <end position="700"/>
    </location>
</feature>
<name>A0A8H7QDE7_9FUNG</name>
<evidence type="ECO:0000313" key="9">
    <source>
        <dbReference type="EMBL" id="KAG2190346.1"/>
    </source>
</evidence>
<dbReference type="GO" id="GO:0003700">
    <property type="term" value="F:DNA-binding transcription factor activity"/>
    <property type="evidence" value="ECO:0007669"/>
    <property type="project" value="InterPro"/>
</dbReference>
<feature type="transmembrane region" description="Helical" evidence="7">
    <location>
        <begin position="883"/>
        <end position="904"/>
    </location>
</feature>
<dbReference type="GO" id="GO:0046983">
    <property type="term" value="F:protein dimerization activity"/>
    <property type="evidence" value="ECO:0007669"/>
    <property type="project" value="InterPro"/>
</dbReference>
<dbReference type="Gene3D" id="4.10.280.10">
    <property type="entry name" value="Helix-loop-helix DNA-binding domain"/>
    <property type="match status" value="1"/>
</dbReference>
<feature type="compositionally biased region" description="Low complexity" evidence="6">
    <location>
        <begin position="26"/>
        <end position="39"/>
    </location>
</feature>
<feature type="transmembrane region" description="Helical" evidence="7">
    <location>
        <begin position="223"/>
        <end position="246"/>
    </location>
</feature>
<evidence type="ECO:0000256" key="7">
    <source>
        <dbReference type="SAM" id="Phobius"/>
    </source>
</evidence>
<keyword evidence="10" id="KW-1185">Reference proteome</keyword>
<feature type="transmembrane region" description="Helical" evidence="7">
    <location>
        <begin position="776"/>
        <end position="792"/>
    </location>
</feature>
<dbReference type="Proteomes" id="UP000650833">
    <property type="component" value="Unassembled WGS sequence"/>
</dbReference>
<dbReference type="PROSITE" id="PS50888">
    <property type="entry name" value="BHLH"/>
    <property type="match status" value="1"/>
</dbReference>
<dbReference type="SMART" id="SM00353">
    <property type="entry name" value="HLH"/>
    <property type="match status" value="1"/>
</dbReference>
<evidence type="ECO:0000313" key="10">
    <source>
        <dbReference type="Proteomes" id="UP000650833"/>
    </source>
</evidence>
<proteinExistence type="predicted"/>
<dbReference type="GO" id="GO:0015743">
    <property type="term" value="P:malate transport"/>
    <property type="evidence" value="ECO:0007669"/>
    <property type="project" value="InterPro"/>
</dbReference>
<feature type="transmembrane region" description="Helical" evidence="7">
    <location>
        <begin position="253"/>
        <end position="274"/>
    </location>
</feature>
<comment type="caution">
    <text evidence="9">The sequence shown here is derived from an EMBL/GenBank/DDBJ whole genome shotgun (WGS) entry which is preliminary data.</text>
</comment>
<dbReference type="OrthoDB" id="68611at2759"/>
<feature type="coiled-coil region" evidence="5">
    <location>
        <begin position="179"/>
        <end position="213"/>
    </location>
</feature>
<feature type="compositionally biased region" description="Low complexity" evidence="6">
    <location>
        <begin position="677"/>
        <end position="693"/>
    </location>
</feature>
<dbReference type="InterPro" id="IPR011598">
    <property type="entry name" value="bHLH_dom"/>
</dbReference>
<keyword evidence="4 7" id="KW-0472">Membrane</keyword>
<evidence type="ECO:0000256" key="1">
    <source>
        <dbReference type="ARBA" id="ARBA00004141"/>
    </source>
</evidence>
<evidence type="ECO:0000256" key="4">
    <source>
        <dbReference type="ARBA" id="ARBA00023136"/>
    </source>
</evidence>
<dbReference type="Pfam" id="PF10337">
    <property type="entry name" value="ArAE_2_N"/>
    <property type="match status" value="1"/>
</dbReference>
<gene>
    <name evidence="9" type="ORF">INT46_011601</name>
</gene>
<evidence type="ECO:0000256" key="2">
    <source>
        <dbReference type="ARBA" id="ARBA00022692"/>
    </source>
</evidence>
<dbReference type="PANTHER" id="PTHR47804:SF3">
    <property type="entry name" value="PROTEIN BRE4"/>
    <property type="match status" value="1"/>
</dbReference>
<dbReference type="Pfam" id="PF11744">
    <property type="entry name" value="ALMT"/>
    <property type="match status" value="1"/>
</dbReference>
<accession>A0A8H7QDE7</accession>